<dbReference type="InterPro" id="IPR011008">
    <property type="entry name" value="Dimeric_a/b-barrel"/>
</dbReference>
<evidence type="ECO:0008006" key="3">
    <source>
        <dbReference type="Google" id="ProtNLM"/>
    </source>
</evidence>
<dbReference type="AlphaFoldDB" id="A0A6V8KJU7"/>
<reference evidence="1 2" key="2">
    <citation type="submission" date="2020-03" db="EMBL/GenBank/DDBJ databases">
        <authorList>
            <person name="Ichikawa N."/>
            <person name="Kimura A."/>
            <person name="Kitahashi Y."/>
            <person name="Uohara A."/>
        </authorList>
    </citation>
    <scope>NUCLEOTIDE SEQUENCE [LARGE SCALE GENOMIC DNA]</scope>
    <source>
        <strain evidence="1 2">NBRC 108639</strain>
    </source>
</reference>
<evidence type="ECO:0000313" key="2">
    <source>
        <dbReference type="Proteomes" id="UP000482800"/>
    </source>
</evidence>
<reference evidence="1 2" key="1">
    <citation type="submission" date="2020-03" db="EMBL/GenBank/DDBJ databases">
        <title>Whole genome shotgun sequence of Phytohabitans houttuyneae NBRC 108639.</title>
        <authorList>
            <person name="Komaki H."/>
            <person name="Tamura T."/>
        </authorList>
    </citation>
    <scope>NUCLEOTIDE SEQUENCE [LARGE SCALE GENOMIC DNA]</scope>
    <source>
        <strain evidence="1 2">NBRC 108639</strain>
    </source>
</reference>
<dbReference type="Gene3D" id="3.30.70.100">
    <property type="match status" value="1"/>
</dbReference>
<protein>
    <recommendedName>
        <fullName evidence="3">EthD domain-containing protein</fullName>
    </recommendedName>
</protein>
<comment type="caution">
    <text evidence="1">The sequence shown here is derived from an EMBL/GenBank/DDBJ whole genome shotgun (WGS) entry which is preliminary data.</text>
</comment>
<name>A0A6V8KJU7_9ACTN</name>
<dbReference type="SUPFAM" id="SSF54909">
    <property type="entry name" value="Dimeric alpha+beta barrel"/>
    <property type="match status" value="1"/>
</dbReference>
<accession>A0A6V8KJU7</accession>
<gene>
    <name evidence="1" type="ORF">Phou_066090</name>
</gene>
<sequence>MPARLRRLVPLGWRAAVLLALAAAGYATGQVLAPSALVAGVVAHTVVARLLARDEQETHVENAILVVRSNPAPGREDEYNEWYDGEHVPQMLAVPGFVRARRYVVHGTPDAPPEFRYLAIYEIEGPVDEALAALGAAKVSPSASLDPRVSVTPYVPHTPES</sequence>
<evidence type="ECO:0000313" key="1">
    <source>
        <dbReference type="EMBL" id="GFJ82429.1"/>
    </source>
</evidence>
<dbReference type="Proteomes" id="UP000482800">
    <property type="component" value="Unassembled WGS sequence"/>
</dbReference>
<proteinExistence type="predicted"/>
<keyword evidence="2" id="KW-1185">Reference proteome</keyword>
<organism evidence="1 2">
    <name type="scientific">Phytohabitans houttuyneae</name>
    <dbReference type="NCBI Taxonomy" id="1076126"/>
    <lineage>
        <taxon>Bacteria</taxon>
        <taxon>Bacillati</taxon>
        <taxon>Actinomycetota</taxon>
        <taxon>Actinomycetes</taxon>
        <taxon>Micromonosporales</taxon>
        <taxon>Micromonosporaceae</taxon>
    </lineage>
</organism>
<dbReference type="EMBL" id="BLPF01000002">
    <property type="protein sequence ID" value="GFJ82429.1"/>
    <property type="molecule type" value="Genomic_DNA"/>
</dbReference>
<dbReference type="RefSeq" id="WP_173062943.1">
    <property type="nucleotide sequence ID" value="NZ_BAABGO010000058.1"/>
</dbReference>